<feature type="binding site" evidence="11">
    <location>
        <position position="233"/>
    </location>
    <ligand>
        <name>Ca(2+)</name>
        <dbReference type="ChEBI" id="CHEBI:29108"/>
        <label>3</label>
    </ligand>
</feature>
<feature type="binding site" evidence="11">
    <location>
        <position position="256"/>
    </location>
    <ligand>
        <name>Ca(2+)</name>
        <dbReference type="ChEBI" id="CHEBI:29108"/>
        <label>3</label>
    </ligand>
</feature>
<dbReference type="EMBL" id="JABCRI010000018">
    <property type="protein sequence ID" value="KAF8390338.1"/>
    <property type="molecule type" value="Genomic_DNA"/>
</dbReference>
<dbReference type="GO" id="GO:0006508">
    <property type="term" value="P:proteolysis"/>
    <property type="evidence" value="ECO:0007669"/>
    <property type="project" value="UniProtKB-KW"/>
</dbReference>
<feature type="signal peptide" evidence="13">
    <location>
        <begin position="1"/>
        <end position="25"/>
    </location>
</feature>
<feature type="binding site" evidence="11">
    <location>
        <position position="256"/>
    </location>
    <ligand>
        <name>Ca(2+)</name>
        <dbReference type="ChEBI" id="CHEBI:29108"/>
        <label>1</label>
    </ligand>
</feature>
<keyword evidence="5" id="KW-0378">Hydrolase</keyword>
<proteinExistence type="inferred from homology"/>
<comment type="cofactor">
    <cofactor evidence="11">
        <name>Zn(2+)</name>
        <dbReference type="ChEBI" id="CHEBI:29105"/>
    </cofactor>
    <text evidence="11">Binds 2 Zn(2+) ions per subunit.</text>
</comment>
<comment type="similarity">
    <text evidence="1">Belongs to the peptidase M10A family. Matrix metalloproteinases (MMPs) subfamily.</text>
</comment>
<dbReference type="SUPFAM" id="SSF55486">
    <property type="entry name" value="Metalloproteases ('zincins'), catalytic domain"/>
    <property type="match status" value="1"/>
</dbReference>
<feature type="binding site" evidence="11">
    <location>
        <position position="226"/>
    </location>
    <ligand>
        <name>Zn(2+)</name>
        <dbReference type="ChEBI" id="CHEBI:29105"/>
        <label>1</label>
    </ligand>
</feature>
<feature type="binding site" evidence="11">
    <location>
        <position position="251"/>
    </location>
    <ligand>
        <name>Zn(2+)</name>
        <dbReference type="ChEBI" id="CHEBI:29105"/>
        <label>1</label>
    </ligand>
</feature>
<feature type="binding site" evidence="11">
    <location>
        <position position="275"/>
    </location>
    <ligand>
        <name>Zn(2+)</name>
        <dbReference type="ChEBI" id="CHEBI:29105"/>
        <label>2</label>
        <note>catalytic</note>
    </ligand>
</feature>
<feature type="binding site" evidence="11">
    <location>
        <position position="285"/>
    </location>
    <ligand>
        <name>Zn(2+)</name>
        <dbReference type="ChEBI" id="CHEBI:29105"/>
        <label>2</label>
        <note>catalytic</note>
    </ligand>
</feature>
<dbReference type="AlphaFoldDB" id="A0A834YPU3"/>
<evidence type="ECO:0000259" key="14">
    <source>
        <dbReference type="SMART" id="SM00235"/>
    </source>
</evidence>
<keyword evidence="8" id="KW-0865">Zymogen</keyword>
<dbReference type="InterPro" id="IPR021190">
    <property type="entry name" value="Pept_M10A"/>
</dbReference>
<evidence type="ECO:0000256" key="10">
    <source>
        <dbReference type="PIRSR" id="PIRSR621190-1"/>
    </source>
</evidence>
<evidence type="ECO:0000256" key="2">
    <source>
        <dbReference type="ARBA" id="ARBA00022670"/>
    </source>
</evidence>
<feature type="domain" description="Peptidase metallopeptidase" evidence="14">
    <location>
        <begin position="158"/>
        <end position="320"/>
    </location>
</feature>
<evidence type="ECO:0000256" key="9">
    <source>
        <dbReference type="ARBA" id="ARBA00023180"/>
    </source>
</evidence>
<evidence type="ECO:0000256" key="12">
    <source>
        <dbReference type="PIRSR" id="PIRSR621190-5"/>
    </source>
</evidence>
<dbReference type="InterPro" id="IPR006026">
    <property type="entry name" value="Peptidase_Metallo"/>
</dbReference>
<dbReference type="InterPro" id="IPR024079">
    <property type="entry name" value="MetalloPept_cat_dom_sf"/>
</dbReference>
<comment type="caution">
    <text evidence="15">The sequence shown here is derived from an EMBL/GenBank/DDBJ whole genome shotgun (WGS) entry which is preliminary data.</text>
</comment>
<dbReference type="InterPro" id="IPR021158">
    <property type="entry name" value="Pept_M10A_Zn_BS"/>
</dbReference>
<keyword evidence="6 11" id="KW-0862">Zinc</keyword>
<evidence type="ECO:0000256" key="4">
    <source>
        <dbReference type="ARBA" id="ARBA00022729"/>
    </source>
</evidence>
<sequence>MAPRSVSPLWGAFLLLVILPHTILCITSEVKGEKSSQGQPFKFLLHLEGSHKGQTVLGLHELKQYLKNFGYLYYNVKLAHSKSDEFDELLESAIKTYQLNYHLKATGTLDSQTVKQMMMPRCGFPDITNDTTSMRSGMKKHRHDPTSIRTVSHYSYMNGRKWPASKTDLTYAFSSSVSLTDDDMDIVRYVNSQAFASWAAVSHFTFEEAQDISSADMVIGFHSRSHGDGYPFDGPKGVLAHAFAPTDGRFHFDADENWGTDPSPGVIDLESVAVHEIGHLLGLGHSTVRAAVMYPSISPGVARRQLQRDDIQGIRTLYQSS</sequence>
<feature type="chain" id="PRO_5032829003" description="Peptidase metallopeptidase domain-containing protein" evidence="13">
    <location>
        <begin position="26"/>
        <end position="321"/>
    </location>
</feature>
<keyword evidence="2" id="KW-0645">Protease</keyword>
<feature type="short sequence motif" description="Cysteine switch" evidence="12">
    <location>
        <begin position="120"/>
        <end position="151"/>
    </location>
</feature>
<dbReference type="Proteomes" id="UP000655225">
    <property type="component" value="Unassembled WGS sequence"/>
</dbReference>
<reference evidence="15 16" key="1">
    <citation type="submission" date="2020-04" db="EMBL/GenBank/DDBJ databases">
        <title>Plant Genome Project.</title>
        <authorList>
            <person name="Zhang R.-G."/>
        </authorList>
    </citation>
    <scope>NUCLEOTIDE SEQUENCE [LARGE SCALE GENOMIC DNA]</scope>
    <source>
        <strain evidence="15">YNK0</strain>
        <tissue evidence="15">Leaf</tissue>
    </source>
</reference>
<dbReference type="InterPro" id="IPR036365">
    <property type="entry name" value="PGBD-like_sf"/>
</dbReference>
<accession>A0A834YPU3</accession>
<dbReference type="InterPro" id="IPR001818">
    <property type="entry name" value="Pept_M10_metallopeptidase"/>
</dbReference>
<dbReference type="GO" id="GO:0031012">
    <property type="term" value="C:extracellular matrix"/>
    <property type="evidence" value="ECO:0007669"/>
    <property type="project" value="InterPro"/>
</dbReference>
<evidence type="ECO:0000256" key="8">
    <source>
        <dbReference type="ARBA" id="ARBA00023145"/>
    </source>
</evidence>
<feature type="binding site" evidence="11">
    <location>
        <position position="279"/>
    </location>
    <ligand>
        <name>Zn(2+)</name>
        <dbReference type="ChEBI" id="CHEBI:29105"/>
        <label>2</label>
        <note>catalytic</note>
    </ligand>
</feature>
<keyword evidence="9" id="KW-0325">Glycoprotein</keyword>
<protein>
    <recommendedName>
        <fullName evidence="14">Peptidase metallopeptidase domain-containing protein</fullName>
    </recommendedName>
</protein>
<keyword evidence="3 11" id="KW-0479">Metal-binding</keyword>
<dbReference type="OMA" id="NSWWWRR"/>
<evidence type="ECO:0000313" key="15">
    <source>
        <dbReference type="EMBL" id="KAF8390338.1"/>
    </source>
</evidence>
<dbReference type="InterPro" id="IPR002477">
    <property type="entry name" value="Peptidoglycan-bd-like"/>
</dbReference>
<evidence type="ECO:0000256" key="7">
    <source>
        <dbReference type="ARBA" id="ARBA00023049"/>
    </source>
</evidence>
<dbReference type="Gene3D" id="3.40.390.10">
    <property type="entry name" value="Collagenase (Catalytic Domain)"/>
    <property type="match status" value="1"/>
</dbReference>
<dbReference type="PANTHER" id="PTHR10201">
    <property type="entry name" value="MATRIX METALLOPROTEINASE"/>
    <property type="match status" value="1"/>
</dbReference>
<dbReference type="GO" id="GO:0030574">
    <property type="term" value="P:collagen catabolic process"/>
    <property type="evidence" value="ECO:0007669"/>
    <property type="project" value="TreeGrafter"/>
</dbReference>
<dbReference type="OrthoDB" id="406838at2759"/>
<evidence type="ECO:0000256" key="11">
    <source>
        <dbReference type="PIRSR" id="PIRSR621190-2"/>
    </source>
</evidence>
<dbReference type="PRINTS" id="PR00138">
    <property type="entry name" value="MATRIXIN"/>
</dbReference>
<keyword evidence="7" id="KW-0482">Metalloprotease</keyword>
<evidence type="ECO:0000256" key="5">
    <source>
        <dbReference type="ARBA" id="ARBA00022801"/>
    </source>
</evidence>
<feature type="binding site" evidence="11">
    <location>
        <position position="228"/>
    </location>
    <ligand>
        <name>Zn(2+)</name>
        <dbReference type="ChEBI" id="CHEBI:29105"/>
        <label>1</label>
    </ligand>
</feature>
<dbReference type="FunFam" id="3.40.390.10:FF:000018">
    <property type="entry name" value="Metalloendoproteinase 1"/>
    <property type="match status" value="1"/>
</dbReference>
<dbReference type="PROSITE" id="PS00546">
    <property type="entry name" value="CYSTEINE_SWITCH"/>
    <property type="match status" value="1"/>
</dbReference>
<feature type="binding site" evidence="11">
    <location>
        <position position="234"/>
    </location>
    <ligand>
        <name>Ca(2+)</name>
        <dbReference type="ChEBI" id="CHEBI:29108"/>
        <label>3</label>
    </ligand>
</feature>
<feature type="active site" evidence="10">
    <location>
        <position position="276"/>
    </location>
</feature>
<feature type="binding site" evidence="11">
    <location>
        <position position="241"/>
    </location>
    <ligand>
        <name>Zn(2+)</name>
        <dbReference type="ChEBI" id="CHEBI:29105"/>
        <label>1</label>
    </ligand>
</feature>
<dbReference type="SUPFAM" id="SSF47090">
    <property type="entry name" value="PGBD-like"/>
    <property type="match status" value="1"/>
</dbReference>
<dbReference type="GO" id="GO:0008270">
    <property type="term" value="F:zinc ion binding"/>
    <property type="evidence" value="ECO:0007669"/>
    <property type="project" value="InterPro"/>
</dbReference>
<gene>
    <name evidence="15" type="ORF">HHK36_024863</name>
</gene>
<feature type="binding site" evidence="11">
    <location>
        <position position="216"/>
    </location>
    <ligand>
        <name>Ca(2+)</name>
        <dbReference type="ChEBI" id="CHEBI:29108"/>
        <label>2</label>
    </ligand>
</feature>
<dbReference type="PANTHER" id="PTHR10201:SF213">
    <property type="entry name" value="METALLOENDOPROTEINASE 2-MMP-LIKE"/>
    <property type="match status" value="1"/>
</dbReference>
<evidence type="ECO:0000256" key="3">
    <source>
        <dbReference type="ARBA" id="ARBA00022723"/>
    </source>
</evidence>
<dbReference type="Pfam" id="PF00413">
    <property type="entry name" value="Peptidase_M10"/>
    <property type="match status" value="1"/>
</dbReference>
<dbReference type="Pfam" id="PF01471">
    <property type="entry name" value="PG_binding_1"/>
    <property type="match status" value="1"/>
</dbReference>
<keyword evidence="16" id="KW-1185">Reference proteome</keyword>
<evidence type="ECO:0000256" key="1">
    <source>
        <dbReference type="ARBA" id="ARBA00009614"/>
    </source>
</evidence>
<dbReference type="GO" id="GO:0030198">
    <property type="term" value="P:extracellular matrix organization"/>
    <property type="evidence" value="ECO:0007669"/>
    <property type="project" value="TreeGrafter"/>
</dbReference>
<evidence type="ECO:0000313" key="16">
    <source>
        <dbReference type="Proteomes" id="UP000655225"/>
    </source>
</evidence>
<feature type="binding site" description="in inhibited form" evidence="11">
    <location>
        <position position="122"/>
    </location>
    <ligand>
        <name>Zn(2+)</name>
        <dbReference type="ChEBI" id="CHEBI:29105"/>
        <label>2</label>
        <note>catalytic</note>
    </ligand>
</feature>
<dbReference type="GO" id="GO:0004222">
    <property type="term" value="F:metalloendopeptidase activity"/>
    <property type="evidence" value="ECO:0007669"/>
    <property type="project" value="InterPro"/>
</dbReference>
<feature type="binding site" evidence="11">
    <location>
        <position position="253"/>
    </location>
    <ligand>
        <name>Ca(2+)</name>
        <dbReference type="ChEBI" id="CHEBI:29108"/>
        <label>3</label>
    </ligand>
</feature>
<dbReference type="SMART" id="SM00235">
    <property type="entry name" value="ZnMc"/>
    <property type="match status" value="1"/>
</dbReference>
<evidence type="ECO:0000256" key="6">
    <source>
        <dbReference type="ARBA" id="ARBA00022833"/>
    </source>
</evidence>
<dbReference type="CDD" id="cd04278">
    <property type="entry name" value="ZnMc_MMP"/>
    <property type="match status" value="1"/>
</dbReference>
<keyword evidence="11" id="KW-0106">Calcium</keyword>
<name>A0A834YPU3_TETSI</name>
<evidence type="ECO:0000256" key="13">
    <source>
        <dbReference type="SAM" id="SignalP"/>
    </source>
</evidence>
<feature type="binding site" evidence="11">
    <location>
        <position position="293"/>
    </location>
    <ligand>
        <name>Zn(2+)</name>
        <dbReference type="ChEBI" id="CHEBI:29105"/>
        <label>2</label>
        <note>catalytic</note>
    </ligand>
</feature>
<organism evidence="15 16">
    <name type="scientific">Tetracentron sinense</name>
    <name type="common">Spur-leaf</name>
    <dbReference type="NCBI Taxonomy" id="13715"/>
    <lineage>
        <taxon>Eukaryota</taxon>
        <taxon>Viridiplantae</taxon>
        <taxon>Streptophyta</taxon>
        <taxon>Embryophyta</taxon>
        <taxon>Tracheophyta</taxon>
        <taxon>Spermatophyta</taxon>
        <taxon>Magnoliopsida</taxon>
        <taxon>Trochodendrales</taxon>
        <taxon>Trochodendraceae</taxon>
        <taxon>Tetracentron</taxon>
    </lineage>
</organism>
<dbReference type="InterPro" id="IPR033739">
    <property type="entry name" value="M10A_MMP"/>
</dbReference>
<keyword evidence="4 13" id="KW-0732">Signal</keyword>
<comment type="cofactor">
    <cofactor evidence="11">
        <name>Ca(2+)</name>
        <dbReference type="ChEBI" id="CHEBI:29108"/>
    </cofactor>
    <text evidence="11">Can bind about 5 Ca(2+) ions per subunit.</text>
</comment>